<dbReference type="PANTHER" id="PTHR24347">
    <property type="entry name" value="SERINE/THREONINE-PROTEIN KINASE"/>
    <property type="match status" value="1"/>
</dbReference>
<dbReference type="Proteomes" id="UP001159427">
    <property type="component" value="Unassembled WGS sequence"/>
</dbReference>
<feature type="domain" description="Protein kinase" evidence="5">
    <location>
        <begin position="19"/>
        <end position="278"/>
    </location>
</feature>
<dbReference type="InterPro" id="IPR008271">
    <property type="entry name" value="Ser/Thr_kinase_AS"/>
</dbReference>
<name>A0ABN8MDQ9_9CNID</name>
<comment type="similarity">
    <text evidence="4">Belongs to the protein kinase superfamily.</text>
</comment>
<dbReference type="PROSITE" id="PS50011">
    <property type="entry name" value="PROTEIN_KINASE_DOM"/>
    <property type="match status" value="1"/>
</dbReference>
<accession>A0ABN8MDQ9</accession>
<organism evidence="6 7">
    <name type="scientific">Porites evermanni</name>
    <dbReference type="NCBI Taxonomy" id="104178"/>
    <lineage>
        <taxon>Eukaryota</taxon>
        <taxon>Metazoa</taxon>
        <taxon>Cnidaria</taxon>
        <taxon>Anthozoa</taxon>
        <taxon>Hexacorallia</taxon>
        <taxon>Scleractinia</taxon>
        <taxon>Fungiina</taxon>
        <taxon>Poritidae</taxon>
        <taxon>Porites</taxon>
    </lineage>
</organism>
<dbReference type="InterPro" id="IPR017441">
    <property type="entry name" value="Protein_kinase_ATP_BS"/>
</dbReference>
<dbReference type="PROSITE" id="PS00108">
    <property type="entry name" value="PROTEIN_KINASE_ST"/>
    <property type="match status" value="1"/>
</dbReference>
<dbReference type="EMBL" id="CALNXI010000391">
    <property type="protein sequence ID" value="CAH3026153.1"/>
    <property type="molecule type" value="Genomic_DNA"/>
</dbReference>
<protein>
    <recommendedName>
        <fullName evidence="5">Protein kinase domain-containing protein</fullName>
    </recommendedName>
</protein>
<keyword evidence="4" id="KW-0723">Serine/threonine-protein kinase</keyword>
<evidence type="ECO:0000256" key="3">
    <source>
        <dbReference type="PROSITE-ProRule" id="PRU10141"/>
    </source>
</evidence>
<keyword evidence="1 3" id="KW-0547">Nucleotide-binding</keyword>
<dbReference type="CDD" id="cd05117">
    <property type="entry name" value="STKc_CAMK"/>
    <property type="match status" value="1"/>
</dbReference>
<sequence length="336" mass="38153">MPSRFPKGSYLSRCFQDEFEIQDFIGEGSFGKVYKCLERTSEKTFAVKELPRSQALSMETFDNEVEIWKGLEHENIVSLHRTFRDHSFMYLVCEYIEGGSLFDEIVGHKVYGEEQARNIMKQLLQALKYLHGKRIVHRDVKADNLLISRSKHSDHVTVKLADFGLARRLPERSDVIGCDAAGAPLFLAPETILEEPIGQPVDLWSCGVILFILLAGYPPFWSSNDEKLLLSILQGNYSMPSPYWNNVSNEAKDLVQRLLVVQPVHRPTASEAFNHPWMQMTPLHSSQKPTQRRNFAAVICGVRAMLKFRKMNFQASSLKLTTARTGPSGLDDSGRC</sequence>
<dbReference type="SMART" id="SM00220">
    <property type="entry name" value="S_TKc"/>
    <property type="match status" value="1"/>
</dbReference>
<feature type="binding site" evidence="3">
    <location>
        <position position="48"/>
    </location>
    <ligand>
        <name>ATP</name>
        <dbReference type="ChEBI" id="CHEBI:30616"/>
    </ligand>
</feature>
<dbReference type="Gene3D" id="1.10.510.10">
    <property type="entry name" value="Transferase(Phosphotransferase) domain 1"/>
    <property type="match status" value="1"/>
</dbReference>
<evidence type="ECO:0000256" key="2">
    <source>
        <dbReference type="ARBA" id="ARBA00022840"/>
    </source>
</evidence>
<keyword evidence="4" id="KW-0418">Kinase</keyword>
<keyword evidence="2 3" id="KW-0067">ATP-binding</keyword>
<dbReference type="InterPro" id="IPR011009">
    <property type="entry name" value="Kinase-like_dom_sf"/>
</dbReference>
<dbReference type="SUPFAM" id="SSF56112">
    <property type="entry name" value="Protein kinase-like (PK-like)"/>
    <property type="match status" value="1"/>
</dbReference>
<evidence type="ECO:0000313" key="7">
    <source>
        <dbReference type="Proteomes" id="UP001159427"/>
    </source>
</evidence>
<keyword evidence="4" id="KW-0808">Transferase</keyword>
<evidence type="ECO:0000256" key="1">
    <source>
        <dbReference type="ARBA" id="ARBA00022741"/>
    </source>
</evidence>
<proteinExistence type="inferred from homology"/>
<dbReference type="Pfam" id="PF00069">
    <property type="entry name" value="Pkinase"/>
    <property type="match status" value="1"/>
</dbReference>
<comment type="caution">
    <text evidence="6">The sequence shown here is derived from an EMBL/GenBank/DDBJ whole genome shotgun (WGS) entry which is preliminary data.</text>
</comment>
<evidence type="ECO:0000259" key="5">
    <source>
        <dbReference type="PROSITE" id="PS50011"/>
    </source>
</evidence>
<reference evidence="6 7" key="1">
    <citation type="submission" date="2022-05" db="EMBL/GenBank/DDBJ databases">
        <authorList>
            <consortium name="Genoscope - CEA"/>
            <person name="William W."/>
        </authorList>
    </citation>
    <scope>NUCLEOTIDE SEQUENCE [LARGE SCALE GENOMIC DNA]</scope>
</reference>
<evidence type="ECO:0000256" key="4">
    <source>
        <dbReference type="RuleBase" id="RU000304"/>
    </source>
</evidence>
<evidence type="ECO:0000313" key="6">
    <source>
        <dbReference type="EMBL" id="CAH3026153.1"/>
    </source>
</evidence>
<dbReference type="InterPro" id="IPR000719">
    <property type="entry name" value="Prot_kinase_dom"/>
</dbReference>
<dbReference type="PROSITE" id="PS00107">
    <property type="entry name" value="PROTEIN_KINASE_ATP"/>
    <property type="match status" value="1"/>
</dbReference>
<gene>
    <name evidence="6" type="ORF">PEVE_00028239</name>
</gene>
<keyword evidence="7" id="KW-1185">Reference proteome</keyword>